<name>A0A8D8KAV4_CULPI</name>
<dbReference type="EMBL" id="HBUE01318244">
    <property type="protein sequence ID" value="CAG6586783.1"/>
    <property type="molecule type" value="Transcribed_RNA"/>
</dbReference>
<accession>A0A8D8KAV4</accession>
<proteinExistence type="predicted"/>
<sequence length="117" mass="13049">MQLPLLKPLHQGPLLLTTDFRLVAAVSTIEKKWTAPEKITTKHANDAKSFPFDRTSEKIALARERDGVLCETSMKSLSMLSLLRYRAAYSSSKFSKNIVALQNIVGLRTFDLGIGIQ</sequence>
<dbReference type="EMBL" id="HBUE01211811">
    <property type="protein sequence ID" value="CAG6534836.1"/>
    <property type="molecule type" value="Transcribed_RNA"/>
</dbReference>
<reference evidence="1" key="1">
    <citation type="submission" date="2021-05" db="EMBL/GenBank/DDBJ databases">
        <authorList>
            <person name="Alioto T."/>
            <person name="Alioto T."/>
            <person name="Gomez Garrido J."/>
        </authorList>
    </citation>
    <scope>NUCLEOTIDE SEQUENCE</scope>
</reference>
<organism evidence="1">
    <name type="scientific">Culex pipiens</name>
    <name type="common">House mosquito</name>
    <dbReference type="NCBI Taxonomy" id="7175"/>
    <lineage>
        <taxon>Eukaryota</taxon>
        <taxon>Metazoa</taxon>
        <taxon>Ecdysozoa</taxon>
        <taxon>Arthropoda</taxon>
        <taxon>Hexapoda</taxon>
        <taxon>Insecta</taxon>
        <taxon>Pterygota</taxon>
        <taxon>Neoptera</taxon>
        <taxon>Endopterygota</taxon>
        <taxon>Diptera</taxon>
        <taxon>Nematocera</taxon>
        <taxon>Culicoidea</taxon>
        <taxon>Culicidae</taxon>
        <taxon>Culicinae</taxon>
        <taxon>Culicini</taxon>
        <taxon>Culex</taxon>
        <taxon>Culex</taxon>
    </lineage>
</organism>
<protein>
    <submittedName>
        <fullName evidence="1">(northern house mosquito) hypothetical protein</fullName>
    </submittedName>
</protein>
<evidence type="ECO:0000313" key="1">
    <source>
        <dbReference type="EMBL" id="CAG6586783.1"/>
    </source>
</evidence>
<dbReference type="AlphaFoldDB" id="A0A8D8KAV4"/>